<dbReference type="EMBL" id="SMMG02000009">
    <property type="protein sequence ID" value="KAA3460602.1"/>
    <property type="molecule type" value="Genomic_DNA"/>
</dbReference>
<dbReference type="PANTHER" id="PTHR35218">
    <property type="entry name" value="RNASE H DOMAIN-CONTAINING PROTEIN"/>
    <property type="match status" value="1"/>
</dbReference>
<dbReference type="PANTHER" id="PTHR35218:SF9">
    <property type="entry name" value="ENDONUCLEASE_EXONUCLEASE_PHOSPHATASE DOMAIN-CONTAINING PROTEIN"/>
    <property type="match status" value="1"/>
</dbReference>
<evidence type="ECO:0000259" key="1">
    <source>
        <dbReference type="Pfam" id="PF03372"/>
    </source>
</evidence>
<organism evidence="2 3">
    <name type="scientific">Gossypium australe</name>
    <dbReference type="NCBI Taxonomy" id="47621"/>
    <lineage>
        <taxon>Eukaryota</taxon>
        <taxon>Viridiplantae</taxon>
        <taxon>Streptophyta</taxon>
        <taxon>Embryophyta</taxon>
        <taxon>Tracheophyta</taxon>
        <taxon>Spermatophyta</taxon>
        <taxon>Magnoliopsida</taxon>
        <taxon>eudicotyledons</taxon>
        <taxon>Gunneridae</taxon>
        <taxon>Pentapetalae</taxon>
        <taxon>rosids</taxon>
        <taxon>malvids</taxon>
        <taxon>Malvales</taxon>
        <taxon>Malvaceae</taxon>
        <taxon>Malvoideae</taxon>
        <taxon>Gossypium</taxon>
    </lineage>
</organism>
<dbReference type="OrthoDB" id="1001388at2759"/>
<reference evidence="2" key="1">
    <citation type="submission" date="2019-08" db="EMBL/GenBank/DDBJ databases">
        <authorList>
            <person name="Liu F."/>
        </authorList>
    </citation>
    <scope>NUCLEOTIDE SEQUENCE [LARGE SCALE GENOMIC DNA]</scope>
    <source>
        <strain evidence="2">PA1801</strain>
        <tissue evidence="2">Leaf</tissue>
    </source>
</reference>
<protein>
    <submittedName>
        <fullName evidence="2">Reverse transcriptase</fullName>
    </submittedName>
</protein>
<dbReference type="InterPro" id="IPR036691">
    <property type="entry name" value="Endo/exonu/phosph_ase_sf"/>
</dbReference>
<sequence>MKLLSWNARGLGSPRAVRRLRCILRLQNPQMVFFMKTKICKSRMERIRHRCGYVNGIEVDSEGTRGGLCLAWKWGVNVTLRQFFKRHIDVVIDDDEAKGKWRFTGFYGSPYERNRNNSWEELRSLYTGERFHWFVCGDFNEGGVPRDERRMEVFREVLADCGLMDMGFSGRWFKWERGNLPETNIRERLDREVANEDW</sequence>
<dbReference type="Proteomes" id="UP000325315">
    <property type="component" value="Unassembled WGS sequence"/>
</dbReference>
<dbReference type="InterPro" id="IPR005135">
    <property type="entry name" value="Endo/exonuclease/phosphatase"/>
</dbReference>
<keyword evidence="2" id="KW-0548">Nucleotidyltransferase</keyword>
<proteinExistence type="predicted"/>
<keyword evidence="2" id="KW-0808">Transferase</keyword>
<name>A0A5B6UWU4_9ROSI</name>
<dbReference type="AlphaFoldDB" id="A0A5B6UWU4"/>
<dbReference type="Pfam" id="PF03372">
    <property type="entry name" value="Exo_endo_phos"/>
    <property type="match status" value="1"/>
</dbReference>
<accession>A0A5B6UWU4</accession>
<dbReference type="Gene3D" id="3.60.10.10">
    <property type="entry name" value="Endonuclease/exonuclease/phosphatase"/>
    <property type="match status" value="1"/>
</dbReference>
<dbReference type="GO" id="GO:0003964">
    <property type="term" value="F:RNA-directed DNA polymerase activity"/>
    <property type="evidence" value="ECO:0007669"/>
    <property type="project" value="UniProtKB-KW"/>
</dbReference>
<keyword evidence="2" id="KW-0695">RNA-directed DNA polymerase</keyword>
<evidence type="ECO:0000313" key="2">
    <source>
        <dbReference type="EMBL" id="KAA3460602.1"/>
    </source>
</evidence>
<gene>
    <name evidence="2" type="ORF">EPI10_027252</name>
</gene>
<evidence type="ECO:0000313" key="3">
    <source>
        <dbReference type="Proteomes" id="UP000325315"/>
    </source>
</evidence>
<comment type="caution">
    <text evidence="2">The sequence shown here is derived from an EMBL/GenBank/DDBJ whole genome shotgun (WGS) entry which is preliminary data.</text>
</comment>
<dbReference type="SUPFAM" id="SSF56219">
    <property type="entry name" value="DNase I-like"/>
    <property type="match status" value="1"/>
</dbReference>
<keyword evidence="3" id="KW-1185">Reference proteome</keyword>
<feature type="domain" description="Endonuclease/exonuclease/phosphatase" evidence="1">
    <location>
        <begin position="59"/>
        <end position="191"/>
    </location>
</feature>